<dbReference type="InterPro" id="IPR017870">
    <property type="entry name" value="FeS_cluster_insertion_CS"/>
</dbReference>
<dbReference type="Pfam" id="PF01521">
    <property type="entry name" value="Fe-S_biosyn"/>
    <property type="match status" value="1"/>
</dbReference>
<dbReference type="PROSITE" id="PS01152">
    <property type="entry name" value="HESB"/>
    <property type="match status" value="1"/>
</dbReference>
<dbReference type="RefSeq" id="WP_144993396.1">
    <property type="nucleotide sequence ID" value="NZ_CP036281.1"/>
</dbReference>
<dbReference type="GO" id="GO:0016226">
    <property type="term" value="P:iron-sulfur cluster assembly"/>
    <property type="evidence" value="ECO:0007669"/>
    <property type="project" value="InterPro"/>
</dbReference>
<gene>
    <name evidence="3" type="primary">erpA</name>
    <name evidence="3" type="ORF">Pla110_07740</name>
</gene>
<dbReference type="PANTHER" id="PTHR10072:SF41">
    <property type="entry name" value="IRON-SULFUR CLUSTER ASSEMBLY 1 HOMOLOG, MITOCHONDRIAL"/>
    <property type="match status" value="1"/>
</dbReference>
<feature type="domain" description="Core" evidence="2">
    <location>
        <begin position="4"/>
        <end position="106"/>
    </location>
</feature>
<dbReference type="KEGG" id="plon:Pla110_07740"/>
<comment type="similarity">
    <text evidence="1">Belongs to the HesB/IscA family.</text>
</comment>
<sequence length="111" mass="11822">MTAVTITEKAASEIKRVMSEQQMPETTSVRIGVSGGGCSGMQYTFGFDENPDAAADEVSAQHGVNVAVNKQFSLHLDGTVVDFKDELHQRGFVFNNPNAVRSCGCGSSFSS</sequence>
<organism evidence="3 4">
    <name type="scientific">Polystyrenella longa</name>
    <dbReference type="NCBI Taxonomy" id="2528007"/>
    <lineage>
        <taxon>Bacteria</taxon>
        <taxon>Pseudomonadati</taxon>
        <taxon>Planctomycetota</taxon>
        <taxon>Planctomycetia</taxon>
        <taxon>Planctomycetales</taxon>
        <taxon>Planctomycetaceae</taxon>
        <taxon>Polystyrenella</taxon>
    </lineage>
</organism>
<dbReference type="GO" id="GO:0051537">
    <property type="term" value="F:2 iron, 2 sulfur cluster binding"/>
    <property type="evidence" value="ECO:0007669"/>
    <property type="project" value="TreeGrafter"/>
</dbReference>
<dbReference type="Proteomes" id="UP000317178">
    <property type="component" value="Chromosome"/>
</dbReference>
<evidence type="ECO:0000259" key="2">
    <source>
        <dbReference type="Pfam" id="PF01521"/>
    </source>
</evidence>
<dbReference type="AlphaFoldDB" id="A0A518CIM3"/>
<proteinExistence type="inferred from homology"/>
<dbReference type="Gene3D" id="2.60.300.12">
    <property type="entry name" value="HesB-like domain"/>
    <property type="match status" value="1"/>
</dbReference>
<dbReference type="OrthoDB" id="9801228at2"/>
<evidence type="ECO:0000313" key="3">
    <source>
        <dbReference type="EMBL" id="QDU79070.1"/>
    </source>
</evidence>
<evidence type="ECO:0000256" key="1">
    <source>
        <dbReference type="ARBA" id="ARBA00006718"/>
    </source>
</evidence>
<dbReference type="InterPro" id="IPR016092">
    <property type="entry name" value="ATAP"/>
</dbReference>
<dbReference type="InterPro" id="IPR000361">
    <property type="entry name" value="ATAP_core_dom"/>
</dbReference>
<name>A0A518CIM3_9PLAN</name>
<accession>A0A518CIM3</accession>
<dbReference type="SUPFAM" id="SSF89360">
    <property type="entry name" value="HesB-like domain"/>
    <property type="match status" value="1"/>
</dbReference>
<dbReference type="InterPro" id="IPR050322">
    <property type="entry name" value="Fe-S_cluster_asmbl/transfer"/>
</dbReference>
<dbReference type="PANTHER" id="PTHR10072">
    <property type="entry name" value="IRON-SULFUR CLUSTER ASSEMBLY PROTEIN"/>
    <property type="match status" value="1"/>
</dbReference>
<keyword evidence="4" id="KW-1185">Reference proteome</keyword>
<dbReference type="InterPro" id="IPR035903">
    <property type="entry name" value="HesB-like_dom_sf"/>
</dbReference>
<protein>
    <submittedName>
        <fullName evidence="3">Iron-sulfur cluster insertion protein ErpA</fullName>
    </submittedName>
</protein>
<reference evidence="3 4" key="1">
    <citation type="submission" date="2019-02" db="EMBL/GenBank/DDBJ databases">
        <title>Deep-cultivation of Planctomycetes and their phenomic and genomic characterization uncovers novel biology.</title>
        <authorList>
            <person name="Wiegand S."/>
            <person name="Jogler M."/>
            <person name="Boedeker C."/>
            <person name="Pinto D."/>
            <person name="Vollmers J."/>
            <person name="Rivas-Marin E."/>
            <person name="Kohn T."/>
            <person name="Peeters S.H."/>
            <person name="Heuer A."/>
            <person name="Rast P."/>
            <person name="Oberbeckmann S."/>
            <person name="Bunk B."/>
            <person name="Jeske O."/>
            <person name="Meyerdierks A."/>
            <person name="Storesund J.E."/>
            <person name="Kallscheuer N."/>
            <person name="Luecker S."/>
            <person name="Lage O.M."/>
            <person name="Pohl T."/>
            <person name="Merkel B.J."/>
            <person name="Hornburger P."/>
            <person name="Mueller R.-W."/>
            <person name="Bruemmer F."/>
            <person name="Labrenz M."/>
            <person name="Spormann A.M."/>
            <person name="Op den Camp H."/>
            <person name="Overmann J."/>
            <person name="Amann R."/>
            <person name="Jetten M.S.M."/>
            <person name="Mascher T."/>
            <person name="Medema M.H."/>
            <person name="Devos D.P."/>
            <person name="Kaster A.-K."/>
            <person name="Ovreas L."/>
            <person name="Rohde M."/>
            <person name="Galperin M.Y."/>
            <person name="Jogler C."/>
        </authorList>
    </citation>
    <scope>NUCLEOTIDE SEQUENCE [LARGE SCALE GENOMIC DNA]</scope>
    <source>
        <strain evidence="3 4">Pla110</strain>
    </source>
</reference>
<dbReference type="EMBL" id="CP036281">
    <property type="protein sequence ID" value="QDU79070.1"/>
    <property type="molecule type" value="Genomic_DNA"/>
</dbReference>
<evidence type="ECO:0000313" key="4">
    <source>
        <dbReference type="Proteomes" id="UP000317178"/>
    </source>
</evidence>
<dbReference type="NCBIfam" id="TIGR00049">
    <property type="entry name" value="iron-sulfur cluster assembly accessory protein"/>
    <property type="match status" value="1"/>
</dbReference>
<dbReference type="GO" id="GO:0005737">
    <property type="term" value="C:cytoplasm"/>
    <property type="evidence" value="ECO:0007669"/>
    <property type="project" value="TreeGrafter"/>
</dbReference>